<protein>
    <recommendedName>
        <fullName evidence="1">Tc1-like transposase DDE domain-containing protein</fullName>
    </recommendedName>
</protein>
<dbReference type="InterPro" id="IPR038717">
    <property type="entry name" value="Tc1-like_DDE_dom"/>
</dbReference>
<keyword evidence="3" id="KW-1185">Reference proteome</keyword>
<dbReference type="Proteomes" id="UP000031668">
    <property type="component" value="Unassembled WGS sequence"/>
</dbReference>
<evidence type="ECO:0000313" key="3">
    <source>
        <dbReference type="Proteomes" id="UP000031668"/>
    </source>
</evidence>
<feature type="domain" description="Tc1-like transposase DDE" evidence="1">
    <location>
        <begin position="11"/>
        <end position="69"/>
    </location>
</feature>
<proteinExistence type="predicted"/>
<dbReference type="Gene3D" id="3.30.420.10">
    <property type="entry name" value="Ribonuclease H-like superfamily/Ribonuclease H"/>
    <property type="match status" value="1"/>
</dbReference>
<accession>A0A0C2N3T8</accession>
<evidence type="ECO:0000259" key="1">
    <source>
        <dbReference type="Pfam" id="PF13358"/>
    </source>
</evidence>
<sequence length="110" mass="12935">MNYLENNSVGPCVFILDNVTFHKCDVIKQNVLTRGHQIEYLPPYSSLLNPIENMFSEWRNFVKRSNCMNEEQLLMSLNNGVREIAELDCDGWYKNMKTFIRLSLNNEDIL</sequence>
<name>A0A0C2N3T8_THEKT</name>
<evidence type="ECO:0000313" key="2">
    <source>
        <dbReference type="EMBL" id="KII68537.1"/>
    </source>
</evidence>
<organism evidence="2 3">
    <name type="scientific">Thelohanellus kitauei</name>
    <name type="common">Myxosporean</name>
    <dbReference type="NCBI Taxonomy" id="669202"/>
    <lineage>
        <taxon>Eukaryota</taxon>
        <taxon>Metazoa</taxon>
        <taxon>Cnidaria</taxon>
        <taxon>Myxozoa</taxon>
        <taxon>Myxosporea</taxon>
        <taxon>Bivalvulida</taxon>
        <taxon>Platysporina</taxon>
        <taxon>Myxobolidae</taxon>
        <taxon>Thelohanellus</taxon>
    </lineage>
</organism>
<gene>
    <name evidence="2" type="ORF">RF11_09456</name>
</gene>
<dbReference type="Pfam" id="PF13358">
    <property type="entry name" value="DDE_3"/>
    <property type="match status" value="1"/>
</dbReference>
<dbReference type="InterPro" id="IPR036397">
    <property type="entry name" value="RNaseH_sf"/>
</dbReference>
<reference evidence="2 3" key="1">
    <citation type="journal article" date="2014" name="Genome Biol. Evol.">
        <title>The genome of the myxosporean Thelohanellus kitauei shows adaptations to nutrient acquisition within its fish host.</title>
        <authorList>
            <person name="Yang Y."/>
            <person name="Xiong J."/>
            <person name="Zhou Z."/>
            <person name="Huo F."/>
            <person name="Miao W."/>
            <person name="Ran C."/>
            <person name="Liu Y."/>
            <person name="Zhang J."/>
            <person name="Feng J."/>
            <person name="Wang M."/>
            <person name="Wang M."/>
            <person name="Wang L."/>
            <person name="Yao B."/>
        </authorList>
    </citation>
    <scope>NUCLEOTIDE SEQUENCE [LARGE SCALE GENOMIC DNA]</scope>
    <source>
        <strain evidence="2">Wuqing</strain>
    </source>
</reference>
<dbReference type="AlphaFoldDB" id="A0A0C2N3T8"/>
<dbReference type="EMBL" id="JWZT01002824">
    <property type="protein sequence ID" value="KII68537.1"/>
    <property type="molecule type" value="Genomic_DNA"/>
</dbReference>
<dbReference type="OrthoDB" id="5977738at2759"/>
<comment type="caution">
    <text evidence="2">The sequence shown here is derived from an EMBL/GenBank/DDBJ whole genome shotgun (WGS) entry which is preliminary data.</text>
</comment>
<dbReference type="GO" id="GO:0003676">
    <property type="term" value="F:nucleic acid binding"/>
    <property type="evidence" value="ECO:0007669"/>
    <property type="project" value="InterPro"/>
</dbReference>